<evidence type="ECO:0000256" key="1">
    <source>
        <dbReference type="SAM" id="MobiDB-lite"/>
    </source>
</evidence>
<feature type="signal peptide" evidence="2">
    <location>
        <begin position="1"/>
        <end position="20"/>
    </location>
</feature>
<comment type="caution">
    <text evidence="3">The sequence shown here is derived from an EMBL/GenBank/DDBJ whole genome shotgun (WGS) entry which is preliminary data.</text>
</comment>
<proteinExistence type="predicted"/>
<sequence>MIAITVATAAALGSTIPARADSATTSPSDAATAVSTSVPHPGLKPPAPERPRGCSGQRFIGQRVACFSDRAVQAGDASVCFQASAPDVRWPCIAKYAVVAGDATTCRLLPGPRPDGVDGPLSGGEDTVTVDLCLSTLALVYRRPDLCRQIQTETMDDACLAKLVANGADPALCAGIDVPELRRVCRPDPLQEARE</sequence>
<feature type="compositionally biased region" description="Low complexity" evidence="1">
    <location>
        <begin position="20"/>
        <end position="39"/>
    </location>
</feature>
<evidence type="ECO:0008006" key="5">
    <source>
        <dbReference type="Google" id="ProtNLM"/>
    </source>
</evidence>
<evidence type="ECO:0000256" key="2">
    <source>
        <dbReference type="SAM" id="SignalP"/>
    </source>
</evidence>
<dbReference type="Proteomes" id="UP000778970">
    <property type="component" value="Unassembled WGS sequence"/>
</dbReference>
<evidence type="ECO:0000313" key="3">
    <source>
        <dbReference type="EMBL" id="MBK1696564.1"/>
    </source>
</evidence>
<evidence type="ECO:0000313" key="4">
    <source>
        <dbReference type="Proteomes" id="UP000778970"/>
    </source>
</evidence>
<name>A0A934QGW6_9PROT</name>
<keyword evidence="2" id="KW-0732">Signal</keyword>
<reference evidence="3" key="2">
    <citation type="journal article" date="2020" name="Microorganisms">
        <title>Osmotic Adaptation and Compatible Solute Biosynthesis of Phototrophic Bacteria as Revealed from Genome Analyses.</title>
        <authorList>
            <person name="Imhoff J.F."/>
            <person name="Rahn T."/>
            <person name="Kunzel S."/>
            <person name="Keller A."/>
            <person name="Neulinger S.C."/>
        </authorList>
    </citation>
    <scope>NUCLEOTIDE SEQUENCE</scope>
    <source>
        <strain evidence="3">DSM 9154</strain>
    </source>
</reference>
<dbReference type="AlphaFoldDB" id="A0A934QGW6"/>
<organism evidence="3 4">
    <name type="scientific">Rhodovibrio salinarum</name>
    <dbReference type="NCBI Taxonomy" id="1087"/>
    <lineage>
        <taxon>Bacteria</taxon>
        <taxon>Pseudomonadati</taxon>
        <taxon>Pseudomonadota</taxon>
        <taxon>Alphaproteobacteria</taxon>
        <taxon>Rhodospirillales</taxon>
        <taxon>Rhodovibrionaceae</taxon>
        <taxon>Rhodovibrio</taxon>
    </lineage>
</organism>
<protein>
    <recommendedName>
        <fullName evidence="5">Secreted protein</fullName>
    </recommendedName>
</protein>
<feature type="chain" id="PRO_5037596487" description="Secreted protein" evidence="2">
    <location>
        <begin position="21"/>
        <end position="195"/>
    </location>
</feature>
<gene>
    <name evidence="3" type="ORF">CKO21_04820</name>
</gene>
<dbReference type="EMBL" id="NRRE01000017">
    <property type="protein sequence ID" value="MBK1696564.1"/>
    <property type="molecule type" value="Genomic_DNA"/>
</dbReference>
<keyword evidence="4" id="KW-1185">Reference proteome</keyword>
<dbReference type="RefSeq" id="WP_027289419.1">
    <property type="nucleotide sequence ID" value="NZ_NRRE01000017.1"/>
</dbReference>
<reference evidence="3" key="1">
    <citation type="submission" date="2017-08" db="EMBL/GenBank/DDBJ databases">
        <authorList>
            <person name="Imhoff J.F."/>
            <person name="Rahn T."/>
            <person name="Kuenzel S."/>
            <person name="Neulinger S.C."/>
        </authorList>
    </citation>
    <scope>NUCLEOTIDE SEQUENCE</scope>
    <source>
        <strain evidence="3">DSM 9154</strain>
    </source>
</reference>
<accession>A0A934QGW6</accession>
<feature type="region of interest" description="Disordered" evidence="1">
    <location>
        <begin position="19"/>
        <end position="54"/>
    </location>
</feature>